<dbReference type="GO" id="GO:0005886">
    <property type="term" value="C:plasma membrane"/>
    <property type="evidence" value="ECO:0007669"/>
    <property type="project" value="TreeGrafter"/>
</dbReference>
<proteinExistence type="inferred from homology"/>
<dbReference type="SUPFAM" id="SSF56801">
    <property type="entry name" value="Acetyl-CoA synthetase-like"/>
    <property type="match status" value="1"/>
</dbReference>
<dbReference type="GO" id="GO:0006633">
    <property type="term" value="P:fatty acid biosynthetic process"/>
    <property type="evidence" value="ECO:0007669"/>
    <property type="project" value="TreeGrafter"/>
</dbReference>
<dbReference type="GO" id="GO:0016874">
    <property type="term" value="F:ligase activity"/>
    <property type="evidence" value="ECO:0007669"/>
    <property type="project" value="UniProtKB-KW"/>
</dbReference>
<evidence type="ECO:0000259" key="3">
    <source>
        <dbReference type="Pfam" id="PF00501"/>
    </source>
</evidence>
<dbReference type="InterPro" id="IPR020845">
    <property type="entry name" value="AMP-binding_CS"/>
</dbReference>
<dbReference type="AlphaFoldDB" id="A0A1S6HIX8"/>
<name>A0A1S6HIX8_9GAMM</name>
<evidence type="ECO:0000313" key="5">
    <source>
        <dbReference type="Proteomes" id="UP000189545"/>
    </source>
</evidence>
<accession>A0A1S6HIX8</accession>
<dbReference type="CDD" id="cd05931">
    <property type="entry name" value="FAAL"/>
    <property type="match status" value="1"/>
</dbReference>
<dbReference type="KEGG" id="spsw:Sps_00224"/>
<dbReference type="OrthoDB" id="9757559at2"/>
<sequence>MNKELEHTLVDLIKQHACELPDKLAYIMLNDRGDEIDRITFAELDIIAKAQATKISESCAKGERVLMLYPSGLEFVQAFISCQYAGVVAVPASLPSRRGEHHTRITHIIQDAEISTILTDSASWPALKDWLDEAGMSGLRVIISDTVDPAMENRYKPVTVTRDDLSFLQYTSGSTGSPKGVMISHGNLIHNSELIRDRMHHSQDMVSCSWLPFYHDMGLIGNILQSVHNGSTLVLLSPTSFLKRPATWLKAISHYRAYTSGAPNFGYEYCLSRIKDEDLQGIDLSHWQNCFNGAEPVRQDTIELFFHRFKKFGFRYSAMYPCYGMAETTLFVSGGQSGEAHQTICVAPESYQNKIIEQCPPGTQDAMTCVSCGTFEGLNVAIVEPESQARLPHGRIGEIWVHGDSVGQGYWNQPEKNAHTFQALIANSDDERRWLRTGDLGFITNGELFISGRLKDLIVVNGRNLYPQDIEIFVSGLDPRLEKGFAAAFAVEGSLSEEIVIVQEIATNDTPEAEFPALSHKIRAAITLEFQAPIQAVVLIKRGTICRTTSGKIQRNQTRQKWQAEPNWPLFDDSITSATYAA</sequence>
<dbReference type="STRING" id="225848.Sps_00224"/>
<dbReference type="PANTHER" id="PTHR22754:SF32">
    <property type="entry name" value="DISCO-INTERACTING PROTEIN 2"/>
    <property type="match status" value="1"/>
</dbReference>
<dbReference type="PROSITE" id="PS00455">
    <property type="entry name" value="AMP_BINDING"/>
    <property type="match status" value="1"/>
</dbReference>
<organism evidence="4 5">
    <name type="scientific">Shewanella psychrophila</name>
    <dbReference type="NCBI Taxonomy" id="225848"/>
    <lineage>
        <taxon>Bacteria</taxon>
        <taxon>Pseudomonadati</taxon>
        <taxon>Pseudomonadota</taxon>
        <taxon>Gammaproteobacteria</taxon>
        <taxon>Alteromonadales</taxon>
        <taxon>Shewanellaceae</taxon>
        <taxon>Shewanella</taxon>
    </lineage>
</organism>
<dbReference type="InterPro" id="IPR040097">
    <property type="entry name" value="FAAL/FAAC"/>
</dbReference>
<dbReference type="GO" id="GO:0070566">
    <property type="term" value="F:adenylyltransferase activity"/>
    <property type="evidence" value="ECO:0007669"/>
    <property type="project" value="TreeGrafter"/>
</dbReference>
<dbReference type="Gene3D" id="3.40.50.12780">
    <property type="entry name" value="N-terminal domain of ligase-like"/>
    <property type="match status" value="1"/>
</dbReference>
<dbReference type="EMBL" id="CP014782">
    <property type="protein sequence ID" value="AQS35444.1"/>
    <property type="molecule type" value="Genomic_DNA"/>
</dbReference>
<keyword evidence="5" id="KW-1185">Reference proteome</keyword>
<dbReference type="Pfam" id="PF00501">
    <property type="entry name" value="AMP-binding"/>
    <property type="match status" value="1"/>
</dbReference>
<dbReference type="GO" id="GO:0071766">
    <property type="term" value="P:Actinobacterium-type cell wall biogenesis"/>
    <property type="evidence" value="ECO:0007669"/>
    <property type="project" value="UniProtKB-ARBA"/>
</dbReference>
<dbReference type="Gene3D" id="3.30.300.30">
    <property type="match status" value="1"/>
</dbReference>
<evidence type="ECO:0000256" key="2">
    <source>
        <dbReference type="ARBA" id="ARBA00022598"/>
    </source>
</evidence>
<dbReference type="InterPro" id="IPR042099">
    <property type="entry name" value="ANL_N_sf"/>
</dbReference>
<dbReference type="PANTHER" id="PTHR22754">
    <property type="entry name" value="DISCO-INTERACTING PROTEIN 2 DIP2 -RELATED"/>
    <property type="match status" value="1"/>
</dbReference>
<gene>
    <name evidence="4" type="ORF">Sps_00224</name>
</gene>
<keyword evidence="2 4" id="KW-0436">Ligase</keyword>
<dbReference type="InterPro" id="IPR045851">
    <property type="entry name" value="AMP-bd_C_sf"/>
</dbReference>
<feature type="domain" description="AMP-dependent synthetase/ligase" evidence="3">
    <location>
        <begin position="15"/>
        <end position="411"/>
    </location>
</feature>
<dbReference type="RefSeq" id="WP_077750799.1">
    <property type="nucleotide sequence ID" value="NZ_CP014782.1"/>
</dbReference>
<evidence type="ECO:0000313" key="4">
    <source>
        <dbReference type="EMBL" id="AQS35444.1"/>
    </source>
</evidence>
<dbReference type="FunFam" id="3.40.50.12780:FF:000013">
    <property type="entry name" value="Long-chain-fatty-acid--AMP ligase FadD32"/>
    <property type="match status" value="1"/>
</dbReference>
<evidence type="ECO:0000256" key="1">
    <source>
        <dbReference type="ARBA" id="ARBA00006432"/>
    </source>
</evidence>
<protein>
    <submittedName>
        <fullName evidence="4">Acyl-CoA synthetase (AMP-forming)/AMP-acid ligase II</fullName>
    </submittedName>
</protein>
<reference evidence="4 5" key="1">
    <citation type="submission" date="2016-03" db="EMBL/GenBank/DDBJ databases">
        <title>Complete genome sequence of Shewanella psychrophila WP2, a deep sea bacterium isolated from west Pacific sediment.</title>
        <authorList>
            <person name="Xu G."/>
            <person name="Jian H."/>
        </authorList>
    </citation>
    <scope>NUCLEOTIDE SEQUENCE [LARGE SCALE GENOMIC DNA]</scope>
    <source>
        <strain evidence="4 5">WP2</strain>
    </source>
</reference>
<comment type="similarity">
    <text evidence="1">Belongs to the ATP-dependent AMP-binding enzyme family.</text>
</comment>
<dbReference type="InterPro" id="IPR000873">
    <property type="entry name" value="AMP-dep_synth/lig_dom"/>
</dbReference>
<dbReference type="Proteomes" id="UP000189545">
    <property type="component" value="Chromosome"/>
</dbReference>